<proteinExistence type="predicted"/>
<protein>
    <submittedName>
        <fullName evidence="1">Uncharacterized protein</fullName>
    </submittedName>
</protein>
<organism evidence="1 2">
    <name type="scientific">Candidatus Magnetobacterium bavaricum</name>
    <dbReference type="NCBI Taxonomy" id="29290"/>
    <lineage>
        <taxon>Bacteria</taxon>
        <taxon>Pseudomonadati</taxon>
        <taxon>Nitrospirota</taxon>
        <taxon>Thermodesulfovibrionia</taxon>
        <taxon>Thermodesulfovibrionales</taxon>
        <taxon>Candidatus Magnetobacteriaceae</taxon>
        <taxon>Candidatus Magnetobacterium</taxon>
    </lineage>
</organism>
<accession>A0A0F3GI44</accession>
<evidence type="ECO:0000313" key="1">
    <source>
        <dbReference type="EMBL" id="KJU81615.1"/>
    </source>
</evidence>
<dbReference type="EMBL" id="LACI01002628">
    <property type="protein sequence ID" value="KJU81615.1"/>
    <property type="molecule type" value="Genomic_DNA"/>
</dbReference>
<keyword evidence="2" id="KW-1185">Reference proteome</keyword>
<sequence length="50" mass="5446">MWDIKAGIVVLPIAVLSVSSELCGIIKGMLHNPVNSLKIFQGVKKLFHSL</sequence>
<evidence type="ECO:0000313" key="2">
    <source>
        <dbReference type="Proteomes" id="UP000033423"/>
    </source>
</evidence>
<gene>
    <name evidence="1" type="ORF">MBAV_006193</name>
</gene>
<reference evidence="1 2" key="1">
    <citation type="submission" date="2015-02" db="EMBL/GenBank/DDBJ databases">
        <title>Single-cell genomics of uncultivated deep-branching MTB reveals a conserved set of magnetosome genes.</title>
        <authorList>
            <person name="Kolinko S."/>
            <person name="Richter M."/>
            <person name="Glockner F.O."/>
            <person name="Brachmann A."/>
            <person name="Schuler D."/>
        </authorList>
    </citation>
    <scope>NUCLEOTIDE SEQUENCE [LARGE SCALE GENOMIC DNA]</scope>
    <source>
        <strain evidence="1">TM-1</strain>
    </source>
</reference>
<dbReference type="AlphaFoldDB" id="A0A0F3GI44"/>
<dbReference type="Proteomes" id="UP000033423">
    <property type="component" value="Unassembled WGS sequence"/>
</dbReference>
<name>A0A0F3GI44_9BACT</name>
<comment type="caution">
    <text evidence="1">The sequence shown here is derived from an EMBL/GenBank/DDBJ whole genome shotgun (WGS) entry which is preliminary data.</text>
</comment>